<dbReference type="GO" id="GO:0003824">
    <property type="term" value="F:catalytic activity"/>
    <property type="evidence" value="ECO:0007669"/>
    <property type="project" value="InterPro"/>
</dbReference>
<dbReference type="RefSeq" id="WP_130111173.1">
    <property type="nucleotide sequence ID" value="NZ_CP035806.1"/>
</dbReference>
<evidence type="ECO:0000256" key="1">
    <source>
        <dbReference type="ARBA" id="ARBA00001946"/>
    </source>
</evidence>
<dbReference type="SUPFAM" id="SSF51621">
    <property type="entry name" value="Phosphoenolpyruvate/pyruvate domain"/>
    <property type="match status" value="1"/>
</dbReference>
<dbReference type="GO" id="GO:0000287">
    <property type="term" value="F:magnesium ion binding"/>
    <property type="evidence" value="ECO:0007669"/>
    <property type="project" value="TreeGrafter"/>
</dbReference>
<proteinExistence type="predicted"/>
<dbReference type="GO" id="GO:0006107">
    <property type="term" value="P:oxaloacetate metabolic process"/>
    <property type="evidence" value="ECO:0007669"/>
    <property type="project" value="TreeGrafter"/>
</dbReference>
<evidence type="ECO:0000313" key="4">
    <source>
        <dbReference type="EMBL" id="QBE50078.1"/>
    </source>
</evidence>
<dbReference type="InterPro" id="IPR040442">
    <property type="entry name" value="Pyrv_kinase-like_dom_sf"/>
</dbReference>
<evidence type="ECO:0000256" key="3">
    <source>
        <dbReference type="ARBA" id="ARBA00022842"/>
    </source>
</evidence>
<sequence length="422" mass="44695">MSGGAVHIDAARLEQILLGLSGDDGDFEPRPQGIEQPLHTVYVPADQARDGIVEHWRAGALDAAAAVGGLDGVADCIGVADDRRGEVVARAEEKLARQPVEDLRFDFEDGYGYRDDEEEDACAERAGALAGQLIRAEDGPDRIGLRMKPLDRRGSRRGVRTLERFLGAYLAAAGAEPVSALTGLRITLAKVMTGAQVEAMGEICGALEDGHGLAPESLGIELQIEVPHVVAPIRPSDALVVLAGAPRVRALHFGTYDYTSAQGVLPGEQRSTHPVAQHAKRAMQAAAAVHGVEVCDGSSNLVPAGDRSMRVGAWARHAEQVREALRDGIPQGWDLHPAQLPSRFLASYDVLRGELAHAVRRVRAAERGAAAGDGAEVLDEPATLRMLGAFLARGVRTGAVDPDELGPGLELPRLEQLAETGS</sequence>
<dbReference type="Proteomes" id="UP000289260">
    <property type="component" value="Chromosome"/>
</dbReference>
<evidence type="ECO:0000313" key="5">
    <source>
        <dbReference type="Proteomes" id="UP000289260"/>
    </source>
</evidence>
<evidence type="ECO:0000256" key="2">
    <source>
        <dbReference type="ARBA" id="ARBA00022723"/>
    </source>
</evidence>
<dbReference type="Pfam" id="PF22484">
    <property type="entry name" value="DUF6986"/>
    <property type="match status" value="1"/>
</dbReference>
<keyword evidence="2" id="KW-0479">Metal-binding</keyword>
<dbReference type="EMBL" id="CP035806">
    <property type="protein sequence ID" value="QBE50078.1"/>
    <property type="molecule type" value="Genomic_DNA"/>
</dbReference>
<keyword evidence="3" id="KW-0460">Magnesium</keyword>
<dbReference type="OrthoDB" id="9808769at2"/>
<dbReference type="PANTHER" id="PTHR32308:SF10">
    <property type="entry name" value="CITRATE LYASE SUBUNIT BETA"/>
    <property type="match status" value="1"/>
</dbReference>
<reference evidence="4 5" key="1">
    <citation type="submission" date="2019-02" db="EMBL/GenBank/DDBJ databases">
        <authorList>
            <person name="Sun L."/>
            <person name="Pan D."/>
            <person name="Wu X."/>
        </authorList>
    </citation>
    <scope>NUCLEOTIDE SEQUENCE [LARGE SCALE GENOMIC DNA]</scope>
    <source>
        <strain evidence="4 5">JW-1</strain>
    </source>
</reference>
<comment type="cofactor">
    <cofactor evidence="1">
        <name>Mg(2+)</name>
        <dbReference type="ChEBI" id="CHEBI:18420"/>
    </cofactor>
</comment>
<dbReference type="KEGG" id="ltr:EVS81_15595"/>
<organism evidence="4 5">
    <name type="scientific">Leucobacter triazinivorans</name>
    <dbReference type="NCBI Taxonomy" id="1784719"/>
    <lineage>
        <taxon>Bacteria</taxon>
        <taxon>Bacillati</taxon>
        <taxon>Actinomycetota</taxon>
        <taxon>Actinomycetes</taxon>
        <taxon>Micrococcales</taxon>
        <taxon>Microbacteriaceae</taxon>
        <taxon>Leucobacter</taxon>
    </lineage>
</organism>
<dbReference type="InterPro" id="IPR015813">
    <property type="entry name" value="Pyrv/PenolPyrv_kinase-like_dom"/>
</dbReference>
<gene>
    <name evidence="4" type="ORF">EVS81_15595</name>
</gene>
<dbReference type="AlphaFoldDB" id="A0A4P6KJ72"/>
<keyword evidence="5" id="KW-1185">Reference proteome</keyword>
<protein>
    <submittedName>
        <fullName evidence="4">Aldolase</fullName>
    </submittedName>
</protein>
<name>A0A4P6KJ72_9MICO</name>
<dbReference type="PANTHER" id="PTHR32308">
    <property type="entry name" value="LYASE BETA SUBUNIT, PUTATIVE (AFU_ORTHOLOGUE AFUA_4G13030)-RELATED"/>
    <property type="match status" value="1"/>
</dbReference>
<accession>A0A4P6KJ72</accession>
<dbReference type="Gene3D" id="3.20.20.60">
    <property type="entry name" value="Phosphoenolpyruvate-binding domains"/>
    <property type="match status" value="1"/>
</dbReference>
<dbReference type="InterPro" id="IPR054255">
    <property type="entry name" value="DUF6986"/>
</dbReference>